<dbReference type="AlphaFoldDB" id="A0A7Y7RPK6"/>
<accession>A0A7Y7RPK6</accession>
<evidence type="ECO:0000313" key="4">
    <source>
        <dbReference type="EMBL" id="NVZ56049.1"/>
    </source>
</evidence>
<dbReference type="SUPFAM" id="SSF55729">
    <property type="entry name" value="Acyl-CoA N-acyltransferases (Nat)"/>
    <property type="match status" value="1"/>
</dbReference>
<dbReference type="PANTHER" id="PTHR43877">
    <property type="entry name" value="AMINOALKYLPHOSPHONATE N-ACETYLTRANSFERASE-RELATED-RELATED"/>
    <property type="match status" value="1"/>
</dbReference>
<feature type="domain" description="N-acetyltransferase" evidence="3">
    <location>
        <begin position="1"/>
        <end position="170"/>
    </location>
</feature>
<proteinExistence type="predicted"/>
<evidence type="ECO:0000259" key="3">
    <source>
        <dbReference type="PROSITE" id="PS51186"/>
    </source>
</evidence>
<keyword evidence="1 4" id="KW-0808">Transferase</keyword>
<dbReference type="EMBL" id="JACAOZ010000006">
    <property type="protein sequence ID" value="NVZ56049.1"/>
    <property type="molecule type" value="Genomic_DNA"/>
</dbReference>
<dbReference type="Proteomes" id="UP000560470">
    <property type="component" value="Unassembled WGS sequence"/>
</dbReference>
<dbReference type="InterPro" id="IPR016181">
    <property type="entry name" value="Acyl_CoA_acyltransferase"/>
</dbReference>
<dbReference type="CDD" id="cd04301">
    <property type="entry name" value="NAT_SF"/>
    <property type="match status" value="1"/>
</dbReference>
<evidence type="ECO:0000256" key="2">
    <source>
        <dbReference type="ARBA" id="ARBA00023315"/>
    </source>
</evidence>
<gene>
    <name evidence="4" type="ORF">HX797_07220</name>
</gene>
<reference evidence="4 5" key="1">
    <citation type="submission" date="2020-04" db="EMBL/GenBank/DDBJ databases">
        <title>Molecular characterization of pseudomonads from Agaricus bisporus reveal novel blotch 2 pathogens in Western Europe.</title>
        <authorList>
            <person name="Taparia T."/>
            <person name="Krijger M."/>
            <person name="Haynes E."/>
            <person name="Elpinstone J.G."/>
            <person name="Noble R."/>
            <person name="Van Der Wolf J."/>
        </authorList>
    </citation>
    <scope>NUCLEOTIDE SEQUENCE [LARGE SCALE GENOMIC DNA]</scope>
    <source>
        <strain evidence="4 5">B7002</strain>
    </source>
</reference>
<comment type="caution">
    <text evidence="4">The sequence shown here is derived from an EMBL/GenBank/DDBJ whole genome shotgun (WGS) entry which is preliminary data.</text>
</comment>
<dbReference type="InterPro" id="IPR050832">
    <property type="entry name" value="Bact_Acetyltransf"/>
</dbReference>
<evidence type="ECO:0000256" key="1">
    <source>
        <dbReference type="ARBA" id="ARBA00022679"/>
    </source>
</evidence>
<dbReference type="InterPro" id="IPR000182">
    <property type="entry name" value="GNAT_dom"/>
</dbReference>
<dbReference type="GO" id="GO:0016747">
    <property type="term" value="F:acyltransferase activity, transferring groups other than amino-acyl groups"/>
    <property type="evidence" value="ECO:0007669"/>
    <property type="project" value="InterPro"/>
</dbReference>
<organism evidence="4 5">
    <name type="scientific">Pseudomonas edaphica</name>
    <dbReference type="NCBI Taxonomy" id="2006980"/>
    <lineage>
        <taxon>Bacteria</taxon>
        <taxon>Pseudomonadati</taxon>
        <taxon>Pseudomonadota</taxon>
        <taxon>Gammaproteobacteria</taxon>
        <taxon>Pseudomonadales</taxon>
        <taxon>Pseudomonadaceae</taxon>
        <taxon>Pseudomonas</taxon>
    </lineage>
</organism>
<dbReference type="RefSeq" id="WP_177033262.1">
    <property type="nucleotide sequence ID" value="NZ_JACAOZ010000006.1"/>
</dbReference>
<evidence type="ECO:0000313" key="5">
    <source>
        <dbReference type="Proteomes" id="UP000560470"/>
    </source>
</evidence>
<keyword evidence="2" id="KW-0012">Acyltransferase</keyword>
<dbReference type="Pfam" id="PF00583">
    <property type="entry name" value="Acetyltransf_1"/>
    <property type="match status" value="1"/>
</dbReference>
<dbReference type="PROSITE" id="PS51186">
    <property type="entry name" value="GNAT"/>
    <property type="match status" value="1"/>
</dbReference>
<protein>
    <submittedName>
        <fullName evidence="4">GNAT family N-acetyltransferase</fullName>
    </submittedName>
</protein>
<dbReference type="Gene3D" id="3.40.630.30">
    <property type="match status" value="1"/>
</dbReference>
<sequence>MIRDALPKDAKHIAQVHVSSWQEAYVDLMPADFLASLSTTLPQKEANWARLIESQDAGVLVAEVDGNVIGWLSLGLCRDTDTPEVASGEVMAIYVLADYWGHGIGAQLWQAGFQRLVEQGYKRISLWVLAANQRAVRFYTRFGGTEDPGSRRTLVRGGVTLEEVRYVWTR</sequence>
<name>A0A7Y7RPK6_9PSED</name>